<protein>
    <submittedName>
        <fullName evidence="1">Uncharacterized protein</fullName>
    </submittedName>
</protein>
<name>A0A4C1VDE7_EUMVA</name>
<comment type="caution">
    <text evidence="1">The sequence shown here is derived from an EMBL/GenBank/DDBJ whole genome shotgun (WGS) entry which is preliminary data.</text>
</comment>
<reference evidence="1 2" key="1">
    <citation type="journal article" date="2019" name="Commun. Biol.">
        <title>The bagworm genome reveals a unique fibroin gene that provides high tensile strength.</title>
        <authorList>
            <person name="Kono N."/>
            <person name="Nakamura H."/>
            <person name="Ohtoshi R."/>
            <person name="Tomita M."/>
            <person name="Numata K."/>
            <person name="Arakawa K."/>
        </authorList>
    </citation>
    <scope>NUCLEOTIDE SEQUENCE [LARGE SCALE GENOMIC DNA]</scope>
</reference>
<evidence type="ECO:0000313" key="2">
    <source>
        <dbReference type="Proteomes" id="UP000299102"/>
    </source>
</evidence>
<dbReference type="EMBL" id="BGZK01000321">
    <property type="protein sequence ID" value="GBP36629.1"/>
    <property type="molecule type" value="Genomic_DNA"/>
</dbReference>
<keyword evidence="2" id="KW-1185">Reference proteome</keyword>
<gene>
    <name evidence="1" type="ORF">EVAR_35213_1</name>
</gene>
<dbReference type="AlphaFoldDB" id="A0A4C1VDE7"/>
<accession>A0A4C1VDE7</accession>
<sequence length="233" mass="25739">MISLFASIRTYSIKNVPSSRPEFAVRHPHPRARRLGVALSFCTSAGRADAAGRHSAGGACAAVHVISPLYVVPRNRAINPRAAVVPGLLLGPARCARRPGRASEREGSHHNTTLVANLNVRFDRSRTDSPLNLALKNVRTALLLLEYPAAKQIKTKSICCTKFSIWGNQRGCTRLVHVHVSRSLAPLRVRRVDGPPGMLLTSPLKRYCWTNKCYEVEKSTAMHARARFNDYRA</sequence>
<evidence type="ECO:0000313" key="1">
    <source>
        <dbReference type="EMBL" id="GBP36629.1"/>
    </source>
</evidence>
<dbReference type="Proteomes" id="UP000299102">
    <property type="component" value="Unassembled WGS sequence"/>
</dbReference>
<organism evidence="1 2">
    <name type="scientific">Eumeta variegata</name>
    <name type="common">Bagworm moth</name>
    <name type="synonym">Eumeta japonica</name>
    <dbReference type="NCBI Taxonomy" id="151549"/>
    <lineage>
        <taxon>Eukaryota</taxon>
        <taxon>Metazoa</taxon>
        <taxon>Ecdysozoa</taxon>
        <taxon>Arthropoda</taxon>
        <taxon>Hexapoda</taxon>
        <taxon>Insecta</taxon>
        <taxon>Pterygota</taxon>
        <taxon>Neoptera</taxon>
        <taxon>Endopterygota</taxon>
        <taxon>Lepidoptera</taxon>
        <taxon>Glossata</taxon>
        <taxon>Ditrysia</taxon>
        <taxon>Tineoidea</taxon>
        <taxon>Psychidae</taxon>
        <taxon>Oiketicinae</taxon>
        <taxon>Eumeta</taxon>
    </lineage>
</organism>
<proteinExistence type="predicted"/>